<feature type="region of interest" description="Disordered" evidence="1">
    <location>
        <begin position="352"/>
        <end position="374"/>
    </location>
</feature>
<evidence type="ECO:0000313" key="3">
    <source>
        <dbReference type="Proteomes" id="UP001320420"/>
    </source>
</evidence>
<organism evidence="2 3">
    <name type="scientific">Diatrype stigma</name>
    <dbReference type="NCBI Taxonomy" id="117547"/>
    <lineage>
        <taxon>Eukaryota</taxon>
        <taxon>Fungi</taxon>
        <taxon>Dikarya</taxon>
        <taxon>Ascomycota</taxon>
        <taxon>Pezizomycotina</taxon>
        <taxon>Sordariomycetes</taxon>
        <taxon>Xylariomycetidae</taxon>
        <taxon>Xylariales</taxon>
        <taxon>Diatrypaceae</taxon>
        <taxon>Diatrype</taxon>
    </lineage>
</organism>
<feature type="compositionally biased region" description="Acidic residues" evidence="1">
    <location>
        <begin position="234"/>
        <end position="244"/>
    </location>
</feature>
<dbReference type="PANTHER" id="PTHR10957">
    <property type="entry name" value="RAP1 GTPASE-GDP DISSOCIATION STIMULATOR 1"/>
    <property type="match status" value="1"/>
</dbReference>
<comment type="caution">
    <text evidence="2">The sequence shown here is derived from an EMBL/GenBank/DDBJ whole genome shotgun (WGS) entry which is preliminary data.</text>
</comment>
<feature type="region of interest" description="Disordered" evidence="1">
    <location>
        <begin position="685"/>
        <end position="723"/>
    </location>
</feature>
<proteinExistence type="predicted"/>
<reference evidence="2 3" key="1">
    <citation type="submission" date="2024-02" db="EMBL/GenBank/DDBJ databases">
        <title>De novo assembly and annotation of 12 fungi associated with fruit tree decline syndrome in Ontario, Canada.</title>
        <authorList>
            <person name="Sulman M."/>
            <person name="Ellouze W."/>
            <person name="Ilyukhin E."/>
        </authorList>
    </citation>
    <scope>NUCLEOTIDE SEQUENCE [LARGE SCALE GENOMIC DNA]</scope>
    <source>
        <strain evidence="2 3">M11/M66-122</strain>
    </source>
</reference>
<dbReference type="SUPFAM" id="SSF48371">
    <property type="entry name" value="ARM repeat"/>
    <property type="match status" value="1"/>
</dbReference>
<feature type="compositionally biased region" description="Low complexity" evidence="1">
    <location>
        <begin position="352"/>
        <end position="364"/>
    </location>
</feature>
<dbReference type="InterPro" id="IPR011989">
    <property type="entry name" value="ARM-like"/>
</dbReference>
<dbReference type="InterPro" id="IPR016024">
    <property type="entry name" value="ARM-type_fold"/>
</dbReference>
<feature type="region of interest" description="Disordered" evidence="1">
    <location>
        <begin position="1"/>
        <end position="42"/>
    </location>
</feature>
<accession>A0AAN9UMW1</accession>
<dbReference type="Gene3D" id="1.25.10.10">
    <property type="entry name" value="Leucine-rich Repeat Variant"/>
    <property type="match status" value="2"/>
</dbReference>
<feature type="compositionally biased region" description="Basic and acidic residues" evidence="1">
    <location>
        <begin position="29"/>
        <end position="42"/>
    </location>
</feature>
<dbReference type="AlphaFoldDB" id="A0AAN9UMW1"/>
<name>A0AAN9UMW1_9PEZI</name>
<gene>
    <name evidence="2" type="ORF">SLS62_007282</name>
</gene>
<evidence type="ECO:0000256" key="1">
    <source>
        <dbReference type="SAM" id="MobiDB-lite"/>
    </source>
</evidence>
<evidence type="ECO:0000313" key="2">
    <source>
        <dbReference type="EMBL" id="KAK7750731.1"/>
    </source>
</evidence>
<protein>
    <submittedName>
        <fullName evidence="2">Uncharacterized protein</fullName>
    </submittedName>
</protein>
<dbReference type="Proteomes" id="UP001320420">
    <property type="component" value="Unassembled WGS sequence"/>
</dbReference>
<sequence>MTPDEIEQLFSSNPPPLSGSAGKEEGEDTPLRESEQSQRTEELGRVLATARHLWETGSKDLDTVAEKIGNGARNGSWRIPLGESGLLDLFIEIIGTDELRKPLVVHALRTIGNSCADTDQNRERVVAAESLSKIVRLLKDDSLLPLVIPVLYNICVDYAGLNPELISLLSGSRLQHAEAFMGLICKLLRLVAGQEPESDLTHPDTPYTLLSLAAAGKGGSEEEEEESSPPSTKDDDDNDDDDLEDFLGQASVALTYLAHTQFQDSFLAKPNAAALFLRVFSRACGEFGAMATAATAHLDDEDRAQLKKTQSVFMQVLADLSAHPAFAAACPLDGPEVATLRRWIANATTASSSTPATVPISKSTPTPPPPSHAQQLRGAAACLALGNVARSDAACTSLVSGVEVHKPLIAILSASLSSLHKTDSNRGENSTPTPRTDAEQQLLYAALGILKNLAIPAANKAVLGGAGLLESGSGSGGDEAAAAAEEEEEEAILPRLWQISAQPQVQFAAVSLARLLLVGCAENARRVCAARGSGGGGRTHLQVLLGVGRETDQEPTRTEAARAALSVCRALHAPTGGPSVAPDRGAEKVREFYERHADSGLADALLFLGAQKKYPLLRSELWFVLALMARSSSSSSSTTTEAGAGAAVVAGLLRQHRELLAALSEAVTGKNVLEEAYDITDADADADAESTTAADGPSGAQPQAGSVISVGGSGNGGGVSELGLEPQQVDPKQAASMAKVDRENGLVLINELMGQPSDVTSLLPIDTLRRILKEGGDLVLASRDNKA</sequence>
<dbReference type="EMBL" id="JAKJXP020000059">
    <property type="protein sequence ID" value="KAK7750731.1"/>
    <property type="molecule type" value="Genomic_DNA"/>
</dbReference>
<dbReference type="GO" id="GO:0005085">
    <property type="term" value="F:guanyl-nucleotide exchange factor activity"/>
    <property type="evidence" value="ECO:0007669"/>
    <property type="project" value="InterPro"/>
</dbReference>
<keyword evidence="3" id="KW-1185">Reference proteome</keyword>
<feature type="compositionally biased region" description="Gly residues" evidence="1">
    <location>
        <begin position="711"/>
        <end position="720"/>
    </location>
</feature>
<feature type="region of interest" description="Disordered" evidence="1">
    <location>
        <begin position="214"/>
        <end position="244"/>
    </location>
</feature>
<dbReference type="InterPro" id="IPR040144">
    <property type="entry name" value="RAP1GDS1"/>
</dbReference>